<dbReference type="EMBL" id="JAHLEM010000767">
    <property type="protein sequence ID" value="MBU3870437.1"/>
    <property type="molecule type" value="Genomic_DNA"/>
</dbReference>
<sequence>MSRTPRKIEDILPLAPLHEGLLFHSVYDQGELDPYVVQAAFDIEGPLDTATLRTAAEALLARHATLRAAFRQRKNGDWAQVVMRTVPLPWTETDLTALPEDERTAAAAEAMTADRSTRIDVTRPPLLRFTLLRLGPSLHRLVLTNHHLVLDGWSLPVLMAELCALYDAHGDDSAMPRVRPYRDYLGWLAAQDREAARTAWREAFAGLAEPSPVAPGIARTTVASAEVLASFSRSDTAALTEIARSRGITLNTVVQTAWAITLARHTGRDDIVFGTTVSGRPPQIDGVERMVGLFINTLPTRIRLRAAEPFAELLTRVQAEQTRLTPHQHLELAEIQRAVGHGELFDTSMVFQNYPVDRAATAEEGIAAAVRLVPGKDREATHYPLMLVGSARDTMLFRLNYRPDVFEEAAAQRILDRFVRILHALVAEPELPLGRIDVLDEAEARSVLWDWNDTAGEVPGRSVVEVFEERVARTPDAVAVVAGGVSLSYGELDVRA</sequence>
<dbReference type="PANTHER" id="PTHR45527:SF1">
    <property type="entry name" value="FATTY ACID SYNTHASE"/>
    <property type="match status" value="1"/>
</dbReference>
<evidence type="ECO:0000259" key="1">
    <source>
        <dbReference type="Pfam" id="PF00668"/>
    </source>
</evidence>
<dbReference type="RefSeq" id="WP_253209589.1">
    <property type="nucleotide sequence ID" value="NZ_JAHLEM010000767.1"/>
</dbReference>
<dbReference type="InterPro" id="IPR023213">
    <property type="entry name" value="CAT-like_dom_sf"/>
</dbReference>
<dbReference type="InterPro" id="IPR001242">
    <property type="entry name" value="Condensation_dom"/>
</dbReference>
<evidence type="ECO:0000313" key="2">
    <source>
        <dbReference type="EMBL" id="MBU3870437.1"/>
    </source>
</evidence>
<feature type="non-terminal residue" evidence="2">
    <location>
        <position position="496"/>
    </location>
</feature>
<dbReference type="Gene3D" id="3.30.559.30">
    <property type="entry name" value="Nonribosomal peptide synthetase, condensation domain"/>
    <property type="match status" value="1"/>
</dbReference>
<evidence type="ECO:0000313" key="3">
    <source>
        <dbReference type="Proteomes" id="UP000720508"/>
    </source>
</evidence>
<name>A0ABS6CTZ9_9ACTN</name>
<dbReference type="SUPFAM" id="SSF56801">
    <property type="entry name" value="Acetyl-CoA synthetase-like"/>
    <property type="match status" value="1"/>
</dbReference>
<proteinExistence type="predicted"/>
<feature type="domain" description="Condensation" evidence="1">
    <location>
        <begin position="9"/>
        <end position="446"/>
    </location>
</feature>
<comment type="caution">
    <text evidence="2">The sequence shown here is derived from an EMBL/GenBank/DDBJ whole genome shotgun (WGS) entry which is preliminary data.</text>
</comment>
<dbReference type="Pfam" id="PF00668">
    <property type="entry name" value="Condensation"/>
    <property type="match status" value="1"/>
</dbReference>
<dbReference type="Gene3D" id="3.40.50.980">
    <property type="match status" value="1"/>
</dbReference>
<dbReference type="SUPFAM" id="SSF52777">
    <property type="entry name" value="CoA-dependent acyltransferases"/>
    <property type="match status" value="2"/>
</dbReference>
<reference evidence="2 3" key="1">
    <citation type="submission" date="2021-06" db="EMBL/GenBank/DDBJ databases">
        <authorList>
            <person name="Pan X."/>
        </authorList>
    </citation>
    <scope>NUCLEOTIDE SEQUENCE [LARGE SCALE GENOMIC DNA]</scope>
    <source>
        <strain evidence="2 3">4503</strain>
    </source>
</reference>
<dbReference type="PANTHER" id="PTHR45527">
    <property type="entry name" value="NONRIBOSOMAL PEPTIDE SYNTHETASE"/>
    <property type="match status" value="1"/>
</dbReference>
<gene>
    <name evidence="2" type="ORF">KN815_42280</name>
</gene>
<protein>
    <submittedName>
        <fullName evidence="2">Non-ribosomal peptide synthetase</fullName>
    </submittedName>
</protein>
<accession>A0ABS6CTZ9</accession>
<organism evidence="2 3">
    <name type="scientific">Streptomyces niphimycinicus</name>
    <dbReference type="NCBI Taxonomy" id="2842201"/>
    <lineage>
        <taxon>Bacteria</taxon>
        <taxon>Bacillati</taxon>
        <taxon>Actinomycetota</taxon>
        <taxon>Actinomycetes</taxon>
        <taxon>Kitasatosporales</taxon>
        <taxon>Streptomycetaceae</taxon>
        <taxon>Streptomyces</taxon>
    </lineage>
</organism>
<dbReference type="CDD" id="cd19543">
    <property type="entry name" value="DCL_NRPS"/>
    <property type="match status" value="1"/>
</dbReference>
<dbReference type="Gene3D" id="3.30.559.10">
    <property type="entry name" value="Chloramphenicol acetyltransferase-like domain"/>
    <property type="match status" value="1"/>
</dbReference>
<keyword evidence="3" id="KW-1185">Reference proteome</keyword>
<dbReference type="Proteomes" id="UP000720508">
    <property type="component" value="Unassembled WGS sequence"/>
</dbReference>